<dbReference type="OrthoDB" id="2379721at2"/>
<dbReference type="PROSITE" id="PS50801">
    <property type="entry name" value="STAS"/>
    <property type="match status" value="1"/>
</dbReference>
<keyword evidence="4" id="KW-1185">Reference proteome</keyword>
<keyword evidence="1" id="KW-0597">Phosphoprotein</keyword>
<evidence type="ECO:0000256" key="1">
    <source>
        <dbReference type="ARBA" id="ARBA00022553"/>
    </source>
</evidence>
<evidence type="ECO:0000313" key="3">
    <source>
        <dbReference type="EMBL" id="RNF39014.1"/>
    </source>
</evidence>
<dbReference type="PANTHER" id="PTHR33745">
    <property type="entry name" value="RSBT ANTAGONIST PROTEIN RSBS-RELATED"/>
    <property type="match status" value="1"/>
</dbReference>
<evidence type="ECO:0000313" key="4">
    <source>
        <dbReference type="Proteomes" id="UP000275473"/>
    </source>
</evidence>
<protein>
    <submittedName>
        <fullName evidence="3">STAS domain-containing protein</fullName>
    </submittedName>
</protein>
<dbReference type="InterPro" id="IPR036513">
    <property type="entry name" value="STAS_dom_sf"/>
</dbReference>
<dbReference type="Gene3D" id="3.30.750.24">
    <property type="entry name" value="STAS domain"/>
    <property type="match status" value="1"/>
</dbReference>
<organism evidence="3 4">
    <name type="scientific">Planococcus salinus</name>
    <dbReference type="NCBI Taxonomy" id="1848460"/>
    <lineage>
        <taxon>Bacteria</taxon>
        <taxon>Bacillati</taxon>
        <taxon>Bacillota</taxon>
        <taxon>Bacilli</taxon>
        <taxon>Bacillales</taxon>
        <taxon>Caryophanaceae</taxon>
        <taxon>Planococcus</taxon>
    </lineage>
</organism>
<dbReference type="PANTHER" id="PTHR33745:SF3">
    <property type="entry name" value="RSBT CO-ANTAGONIST PROTEIN RSBRC"/>
    <property type="match status" value="1"/>
</dbReference>
<name>A0A3M8P745_9BACL</name>
<gene>
    <name evidence="3" type="ORF">EEX84_11540</name>
</gene>
<sequence length="274" mass="31216">MAQPLLNCLALKEFFNKNQTEFEKRLLDEAVNVKDKIDEILTVGNIDLVNNAHKLTVYIIEGKEEELKLFAKQEGIAWATHSIDLTFKLEWVQAIRRTLWIFIERHSEEIKGRTVSDFFELEKEINTQVDSFLNAFFINYSAYKDSLILSHRQLVENLSVPIIPITSSVSILPLIGTVDSFRSAVLEEKVLNEISASRIQTLIMDLSGIAEMETEVIHQLMKIIDGGAMMGCRTVITGLRADVVRKMIDLDFAFHQKTKTLGTLQQALKEYLIA</sequence>
<dbReference type="RefSeq" id="WP_123165796.1">
    <property type="nucleotide sequence ID" value="NZ_RIAX01000008.1"/>
</dbReference>
<accession>A0A3M8P745</accession>
<dbReference type="AlphaFoldDB" id="A0A3M8P745"/>
<comment type="caution">
    <text evidence="3">The sequence shown here is derived from an EMBL/GenBank/DDBJ whole genome shotgun (WGS) entry which is preliminary data.</text>
</comment>
<proteinExistence type="predicted"/>
<dbReference type="CDD" id="cd07041">
    <property type="entry name" value="STAS_RsbR_RsbS_like"/>
    <property type="match status" value="1"/>
</dbReference>
<evidence type="ECO:0000259" key="2">
    <source>
        <dbReference type="PROSITE" id="PS50801"/>
    </source>
</evidence>
<dbReference type="Pfam" id="PF01740">
    <property type="entry name" value="STAS"/>
    <property type="match status" value="1"/>
</dbReference>
<dbReference type="Proteomes" id="UP000275473">
    <property type="component" value="Unassembled WGS sequence"/>
</dbReference>
<dbReference type="InterPro" id="IPR051932">
    <property type="entry name" value="Bact_StressResp_Reg"/>
</dbReference>
<dbReference type="EMBL" id="RIAX01000008">
    <property type="protein sequence ID" value="RNF39014.1"/>
    <property type="molecule type" value="Genomic_DNA"/>
</dbReference>
<reference evidence="3 4" key="1">
    <citation type="journal article" date="2018" name="Int. J. Syst. Evol. Microbiol.">
        <title>Planococcus salinus sp. nov., a moderately halophilic bacterium isolated from a saline-alkali soil.</title>
        <authorList>
            <person name="Gan L."/>
        </authorList>
    </citation>
    <scope>NUCLEOTIDE SEQUENCE [LARGE SCALE GENOMIC DNA]</scope>
    <source>
        <strain evidence="3 4">LCB217</strain>
    </source>
</reference>
<dbReference type="SUPFAM" id="SSF52091">
    <property type="entry name" value="SpoIIaa-like"/>
    <property type="match status" value="1"/>
</dbReference>
<feature type="domain" description="STAS" evidence="2">
    <location>
        <begin position="159"/>
        <end position="271"/>
    </location>
</feature>
<dbReference type="InterPro" id="IPR002645">
    <property type="entry name" value="STAS_dom"/>
</dbReference>